<evidence type="ECO:0000256" key="1">
    <source>
        <dbReference type="ARBA" id="ARBA00022491"/>
    </source>
</evidence>
<dbReference type="PROSITE" id="PS50977">
    <property type="entry name" value="HTH_TETR_2"/>
    <property type="match status" value="1"/>
</dbReference>
<dbReference type="SUPFAM" id="SSF46689">
    <property type="entry name" value="Homeodomain-like"/>
    <property type="match status" value="1"/>
</dbReference>
<evidence type="ECO:0000259" key="4">
    <source>
        <dbReference type="PROSITE" id="PS50977"/>
    </source>
</evidence>
<evidence type="ECO:0000256" key="2">
    <source>
        <dbReference type="ARBA" id="ARBA00023125"/>
    </source>
</evidence>
<gene>
    <name evidence="5" type="ORF">SAMN05216231_2992</name>
</gene>
<dbReference type="InterPro" id="IPR001647">
    <property type="entry name" value="HTH_TetR"/>
</dbReference>
<evidence type="ECO:0000313" key="6">
    <source>
        <dbReference type="Proteomes" id="UP000199444"/>
    </source>
</evidence>
<protein>
    <submittedName>
        <fullName evidence="5">Transcriptional regulator, TetR family</fullName>
    </submittedName>
</protein>
<dbReference type="PANTHER" id="PTHR43479">
    <property type="entry name" value="ACREF/ENVCD OPERON REPRESSOR-RELATED"/>
    <property type="match status" value="1"/>
</dbReference>
<dbReference type="PRINTS" id="PR00455">
    <property type="entry name" value="HTHTETR"/>
</dbReference>
<feature type="domain" description="HTH tetR-type" evidence="4">
    <location>
        <begin position="1"/>
        <end position="59"/>
    </location>
</feature>
<dbReference type="Pfam" id="PF00440">
    <property type="entry name" value="TetR_N"/>
    <property type="match status" value="1"/>
</dbReference>
<name>A0A1H1EQM2_9BACI</name>
<dbReference type="InterPro" id="IPR023772">
    <property type="entry name" value="DNA-bd_HTH_TetR-type_CS"/>
</dbReference>
<proteinExistence type="predicted"/>
<dbReference type="AlphaFoldDB" id="A0A1H1EQM2"/>
<dbReference type="SUPFAM" id="SSF48498">
    <property type="entry name" value="Tetracyclin repressor-like, C-terminal domain"/>
    <property type="match status" value="1"/>
</dbReference>
<dbReference type="Gene3D" id="1.10.357.10">
    <property type="entry name" value="Tetracycline Repressor, domain 2"/>
    <property type="match status" value="1"/>
</dbReference>
<keyword evidence="2 3" id="KW-0238">DNA-binding</keyword>
<dbReference type="Proteomes" id="UP000199444">
    <property type="component" value="Unassembled WGS sequence"/>
</dbReference>
<reference evidence="5 6" key="1">
    <citation type="submission" date="2016-10" db="EMBL/GenBank/DDBJ databases">
        <authorList>
            <person name="de Groot N.N."/>
        </authorList>
    </citation>
    <scope>NUCLEOTIDE SEQUENCE [LARGE SCALE GENOMIC DNA]</scope>
    <source>
        <strain evidence="5 6">CGMCC 1.10449</strain>
    </source>
</reference>
<keyword evidence="6" id="KW-1185">Reference proteome</keyword>
<dbReference type="STRING" id="553311.SAMN05216231_2992"/>
<dbReference type="PROSITE" id="PS01081">
    <property type="entry name" value="HTH_TETR_1"/>
    <property type="match status" value="1"/>
</dbReference>
<organism evidence="5 6">
    <name type="scientific">Virgibacillus salinus</name>
    <dbReference type="NCBI Taxonomy" id="553311"/>
    <lineage>
        <taxon>Bacteria</taxon>
        <taxon>Bacillati</taxon>
        <taxon>Bacillota</taxon>
        <taxon>Bacilli</taxon>
        <taxon>Bacillales</taxon>
        <taxon>Bacillaceae</taxon>
        <taxon>Virgibacillus</taxon>
    </lineage>
</organism>
<dbReference type="Gene3D" id="1.10.10.60">
    <property type="entry name" value="Homeodomain-like"/>
    <property type="match status" value="1"/>
</dbReference>
<dbReference type="RefSeq" id="WP_092493755.1">
    <property type="nucleotide sequence ID" value="NZ_FNKD01000003.1"/>
</dbReference>
<sequence>MKNGITEQSILLFEKKGFSHTSIQDIVNQLGVTKGTFYYYFSSKEQLLMEIHHEYITNLLEGQSRVINNGSLTSKQKLAKIIGLLINDVATNGPSARVYFREVRHLAEENIKYVKEKREQFRLNVEKIVREGMNKGEFKHDLKVDMITFGILGVTNWTYSWYKPNGEVSSDELVKIYVDMILNGIQ</sequence>
<dbReference type="InterPro" id="IPR036271">
    <property type="entry name" value="Tet_transcr_reg_TetR-rel_C_sf"/>
</dbReference>
<dbReference type="InterPro" id="IPR041490">
    <property type="entry name" value="KstR2_TetR_C"/>
</dbReference>
<evidence type="ECO:0000313" key="5">
    <source>
        <dbReference type="EMBL" id="SDQ90799.1"/>
    </source>
</evidence>
<evidence type="ECO:0000256" key="3">
    <source>
        <dbReference type="PROSITE-ProRule" id="PRU00335"/>
    </source>
</evidence>
<dbReference type="GO" id="GO:0003677">
    <property type="term" value="F:DNA binding"/>
    <property type="evidence" value="ECO:0007669"/>
    <property type="project" value="UniProtKB-UniRule"/>
</dbReference>
<dbReference type="Pfam" id="PF17932">
    <property type="entry name" value="TetR_C_24"/>
    <property type="match status" value="1"/>
</dbReference>
<keyword evidence="1" id="KW-0678">Repressor</keyword>
<dbReference type="InterPro" id="IPR050624">
    <property type="entry name" value="HTH-type_Tx_Regulator"/>
</dbReference>
<dbReference type="InterPro" id="IPR009057">
    <property type="entry name" value="Homeodomain-like_sf"/>
</dbReference>
<dbReference type="EMBL" id="FNKD01000003">
    <property type="protein sequence ID" value="SDQ90799.1"/>
    <property type="molecule type" value="Genomic_DNA"/>
</dbReference>
<feature type="DNA-binding region" description="H-T-H motif" evidence="3">
    <location>
        <begin position="22"/>
        <end position="41"/>
    </location>
</feature>
<dbReference type="PANTHER" id="PTHR43479:SF11">
    <property type="entry name" value="ACREF_ENVCD OPERON REPRESSOR-RELATED"/>
    <property type="match status" value="1"/>
</dbReference>
<accession>A0A1H1EQM2</accession>